<evidence type="ECO:0000259" key="4">
    <source>
        <dbReference type="Pfam" id="PF00370"/>
    </source>
</evidence>
<protein>
    <recommendedName>
        <fullName evidence="8">Carbohydrate kinase</fullName>
    </recommendedName>
</protein>
<gene>
    <name evidence="6" type="ORF">IAB02_05090</name>
</gene>
<dbReference type="Proteomes" id="UP000824072">
    <property type="component" value="Unassembled WGS sequence"/>
</dbReference>
<accession>A0A9D1IBF9</accession>
<name>A0A9D1IBF9_9FIRM</name>
<dbReference type="EMBL" id="DVMU01000112">
    <property type="protein sequence ID" value="HIU33918.1"/>
    <property type="molecule type" value="Genomic_DNA"/>
</dbReference>
<proteinExistence type="inferred from homology"/>
<keyword evidence="3" id="KW-0418">Kinase</keyword>
<evidence type="ECO:0000313" key="7">
    <source>
        <dbReference type="Proteomes" id="UP000824072"/>
    </source>
</evidence>
<feature type="domain" description="Carbohydrate kinase FGGY C-terminal" evidence="5">
    <location>
        <begin position="287"/>
        <end position="449"/>
    </location>
</feature>
<evidence type="ECO:0000256" key="2">
    <source>
        <dbReference type="ARBA" id="ARBA00022679"/>
    </source>
</evidence>
<dbReference type="CDD" id="cd07773">
    <property type="entry name" value="ASKHA_NBD_FGGY_FK"/>
    <property type="match status" value="1"/>
</dbReference>
<evidence type="ECO:0000256" key="1">
    <source>
        <dbReference type="ARBA" id="ARBA00009156"/>
    </source>
</evidence>
<dbReference type="InterPro" id="IPR043129">
    <property type="entry name" value="ATPase_NBD"/>
</dbReference>
<evidence type="ECO:0000259" key="5">
    <source>
        <dbReference type="Pfam" id="PF02782"/>
    </source>
</evidence>
<dbReference type="GO" id="GO:0005975">
    <property type="term" value="P:carbohydrate metabolic process"/>
    <property type="evidence" value="ECO:0007669"/>
    <property type="project" value="InterPro"/>
</dbReference>
<comment type="caution">
    <text evidence="6">The sequence shown here is derived from an EMBL/GenBank/DDBJ whole genome shotgun (WGS) entry which is preliminary data.</text>
</comment>
<organism evidence="6 7">
    <name type="scientific">Candidatus Pullichristensenella excrementigallinarum</name>
    <dbReference type="NCBI Taxonomy" id="2840907"/>
    <lineage>
        <taxon>Bacteria</taxon>
        <taxon>Bacillati</taxon>
        <taxon>Bacillota</taxon>
        <taxon>Clostridia</taxon>
        <taxon>Candidatus Pullichristensenella</taxon>
    </lineage>
</organism>
<evidence type="ECO:0008006" key="8">
    <source>
        <dbReference type="Google" id="ProtNLM"/>
    </source>
</evidence>
<comment type="similarity">
    <text evidence="1">Belongs to the FGGY kinase family.</text>
</comment>
<keyword evidence="2" id="KW-0808">Transferase</keyword>
<dbReference type="InterPro" id="IPR018485">
    <property type="entry name" value="FGGY_C"/>
</dbReference>
<dbReference type="PANTHER" id="PTHR43095">
    <property type="entry name" value="SUGAR KINASE"/>
    <property type="match status" value="1"/>
</dbReference>
<feature type="domain" description="Carbohydrate kinase FGGY N-terminal" evidence="4">
    <location>
        <begin position="3"/>
        <end position="242"/>
    </location>
</feature>
<dbReference type="Pfam" id="PF00370">
    <property type="entry name" value="FGGY_N"/>
    <property type="match status" value="1"/>
</dbReference>
<dbReference type="InterPro" id="IPR018484">
    <property type="entry name" value="FGGY_N"/>
</dbReference>
<dbReference type="PIRSF" id="PIRSF000538">
    <property type="entry name" value="GlpK"/>
    <property type="match status" value="1"/>
</dbReference>
<dbReference type="InterPro" id="IPR000577">
    <property type="entry name" value="Carb_kinase_FGGY"/>
</dbReference>
<dbReference type="AlphaFoldDB" id="A0A9D1IBF9"/>
<dbReference type="SUPFAM" id="SSF53067">
    <property type="entry name" value="Actin-like ATPase domain"/>
    <property type="match status" value="2"/>
</dbReference>
<dbReference type="Gene3D" id="3.30.420.40">
    <property type="match status" value="2"/>
</dbReference>
<evidence type="ECO:0000313" key="6">
    <source>
        <dbReference type="EMBL" id="HIU33918.1"/>
    </source>
</evidence>
<evidence type="ECO:0000256" key="3">
    <source>
        <dbReference type="ARBA" id="ARBA00022777"/>
    </source>
</evidence>
<reference evidence="6" key="2">
    <citation type="journal article" date="2021" name="PeerJ">
        <title>Extensive microbial diversity within the chicken gut microbiome revealed by metagenomics and culture.</title>
        <authorList>
            <person name="Gilroy R."/>
            <person name="Ravi A."/>
            <person name="Getino M."/>
            <person name="Pursley I."/>
            <person name="Horton D.L."/>
            <person name="Alikhan N.F."/>
            <person name="Baker D."/>
            <person name="Gharbi K."/>
            <person name="Hall N."/>
            <person name="Watson M."/>
            <person name="Adriaenssens E.M."/>
            <person name="Foster-Nyarko E."/>
            <person name="Jarju S."/>
            <person name="Secka A."/>
            <person name="Antonio M."/>
            <person name="Oren A."/>
            <person name="Chaudhuri R.R."/>
            <person name="La Ragione R."/>
            <person name="Hildebrand F."/>
            <person name="Pallen M.J."/>
        </authorList>
    </citation>
    <scope>NUCLEOTIDE SEQUENCE</scope>
    <source>
        <strain evidence="6">ChiHcec3-11533</strain>
    </source>
</reference>
<reference evidence="6" key="1">
    <citation type="submission" date="2020-10" db="EMBL/GenBank/DDBJ databases">
        <authorList>
            <person name="Gilroy R."/>
        </authorList>
    </citation>
    <scope>NUCLEOTIDE SEQUENCE</scope>
    <source>
        <strain evidence="6">ChiHcec3-11533</strain>
    </source>
</reference>
<dbReference type="Pfam" id="PF02782">
    <property type="entry name" value="FGGY_C"/>
    <property type="match status" value="1"/>
</dbReference>
<dbReference type="GO" id="GO:0016301">
    <property type="term" value="F:kinase activity"/>
    <property type="evidence" value="ECO:0007669"/>
    <property type="project" value="UniProtKB-KW"/>
</dbReference>
<dbReference type="InterPro" id="IPR050406">
    <property type="entry name" value="FGGY_Carb_Kinase"/>
</dbReference>
<sequence>MAYIGLDVGTSGCKASVVSPDGAVLFSKSKEYRFELPQPGWVELNPQIVWQAVREVLAAVAPSAKDVRAMAVSTLGEAMVFLDAQEKPLCNGIVYLDDRCPDIPAWIAQKTDPYALYLQTGLSNNQMFSLCRYLWLRKNRPDVVERAKYVFLFEDYIQYLLTGERAVDPSMASRTMLFDIRTGNWADNLFSLFDVPMEKFSPVVPAGTVLGRLRRELAQELGLPQSIQVVVGCHDQIAANLGSGITRPGEMLAGEGSTESFNLIIDHASVEQRDLYAREICIEPFAVPGRFMLPLGQLSHGSCIRWFVQQHSHEYEARLPGEDLSLYQKADKLCAQNSHGLYFIPYLSKVLIMDASNRAPACFLGIDASTTVDRMYRAVLEGLSFEARNVLDIARDAGANLSRIVATGGGSRSDLFMQLKSDVIGLPVETLAATDGGSVGLAALCAYALGDVPDLDSAARKFSKISRRFEPSRNYDAQFAAYRKILSTLKALYREL</sequence>